<dbReference type="InterPro" id="IPR000917">
    <property type="entry name" value="Sulfatase_N"/>
</dbReference>
<dbReference type="RefSeq" id="WP_236338141.1">
    <property type="nucleotide sequence ID" value="NZ_JAKIJS010000003.1"/>
</dbReference>
<dbReference type="CDD" id="cd16015">
    <property type="entry name" value="LTA_synthase"/>
    <property type="match status" value="1"/>
</dbReference>
<feature type="transmembrane region" description="Helical" evidence="8">
    <location>
        <begin position="68"/>
        <end position="89"/>
    </location>
</feature>
<sequence length="614" mass="71085">MKERWIRNSLVITATILWIKTYVVYKLSFNLPTSNWIQELILIINPLSSVIFTMALVFLFPKKLQKRMTWILALIFSIVLYSNTLYYRFFNDFITVPVLFQTNNVGDIGNSLVAQTYWYDIFFFLDIIVISYFVKRGTLKPSSFTNKSFMKLAIIATLFLAINLGLAESERPQLLTRTFDRELLVKNLGTYNYHVYDLLLQSKTKAQKALANNSDVEEIIEYTKNKDVPVNDELYGIAEGKNIILISMESTQQFVIGKEVRGKEITPFLNDFIKDSYYFDNFYHQTGQGKTSDSEFLLDNSLYPLPRGAVFQTHPLNEYFATPEILKKQGYHSAVFHGNNKSFWNRDIMYNTMGYDEYISQEYYTINENNQINYGLKDRPFFKQSMDYLSEMSQPFYSRFITLTNHHPYKYDESDQLVPTFETNDPIVDRYPVTVSYTDKAIKEFIGQLKANGLYENSVIIIYGDHYGISERHNDALAQVLNKEEITPYDNVQLQRVPLIIHIPGQKGKTISKVSGQIDLKPTILNLLGIGQQGIQFGTDLFSEQHKNVAIFRDRSVVTDAYVYTKDTCYDRASGAEVNPESCTEAQQHLQELELSDSLIYGDLLRFLNMARNN</sequence>
<dbReference type="Gene3D" id="3.30.1120.170">
    <property type="match status" value="1"/>
</dbReference>
<dbReference type="SUPFAM" id="SSF53649">
    <property type="entry name" value="Alkaline phosphatase-like"/>
    <property type="match status" value="1"/>
</dbReference>
<dbReference type="Gene3D" id="3.40.720.10">
    <property type="entry name" value="Alkaline Phosphatase, subunit A"/>
    <property type="match status" value="1"/>
</dbReference>
<dbReference type="PIRSF" id="PIRSF005091">
    <property type="entry name" value="Mmb_sulf_HI1246"/>
    <property type="match status" value="1"/>
</dbReference>
<reference evidence="10 11" key="1">
    <citation type="submission" date="2022-01" db="EMBL/GenBank/DDBJ databases">
        <title>Alkalihalobacillus sp. EGI L200015, a novel bacterium isolated from a salt lake sediment.</title>
        <authorList>
            <person name="Gao L."/>
            <person name="Fang B.-Z."/>
            <person name="Li W.-J."/>
        </authorList>
    </citation>
    <scope>NUCLEOTIDE SEQUENCE [LARGE SCALE GENOMIC DNA]</scope>
    <source>
        <strain evidence="10 11">KCTC 12718</strain>
    </source>
</reference>
<evidence type="ECO:0000256" key="5">
    <source>
        <dbReference type="ARBA" id="ARBA00022989"/>
    </source>
</evidence>
<proteinExistence type="inferred from homology"/>
<evidence type="ECO:0000313" key="10">
    <source>
        <dbReference type="EMBL" id="MCF6139374.1"/>
    </source>
</evidence>
<comment type="subcellular location">
    <subcellularLocation>
        <location evidence="1">Cell membrane</location>
        <topology evidence="1">Multi-pass membrane protein</topology>
    </subcellularLocation>
</comment>
<feature type="domain" description="Sulfatase N-terminal" evidence="9">
    <location>
        <begin position="241"/>
        <end position="530"/>
    </location>
</feature>
<comment type="caution">
    <text evidence="10">The sequence shown here is derived from an EMBL/GenBank/DDBJ whole genome shotgun (WGS) entry which is preliminary data.</text>
</comment>
<keyword evidence="3 7" id="KW-1003">Cell membrane</keyword>
<evidence type="ECO:0000313" key="11">
    <source>
        <dbReference type="Proteomes" id="UP001649381"/>
    </source>
</evidence>
<evidence type="ECO:0000256" key="1">
    <source>
        <dbReference type="ARBA" id="ARBA00004651"/>
    </source>
</evidence>
<name>A0ABS9H3B2_9BACL</name>
<evidence type="ECO:0000256" key="6">
    <source>
        <dbReference type="ARBA" id="ARBA00023136"/>
    </source>
</evidence>
<feature type="transmembrane region" description="Helical" evidence="8">
    <location>
        <begin position="117"/>
        <end position="134"/>
    </location>
</feature>
<organism evidence="10 11">
    <name type="scientific">Pseudalkalibacillus berkeleyi</name>
    <dbReference type="NCBI Taxonomy" id="1069813"/>
    <lineage>
        <taxon>Bacteria</taxon>
        <taxon>Bacillati</taxon>
        <taxon>Bacillota</taxon>
        <taxon>Bacilli</taxon>
        <taxon>Bacillales</taxon>
        <taxon>Fictibacillaceae</taxon>
        <taxon>Pseudalkalibacillus</taxon>
    </lineage>
</organism>
<evidence type="ECO:0000256" key="2">
    <source>
        <dbReference type="ARBA" id="ARBA00009983"/>
    </source>
</evidence>
<feature type="transmembrane region" description="Helical" evidence="8">
    <location>
        <begin position="149"/>
        <end position="167"/>
    </location>
</feature>
<dbReference type="Proteomes" id="UP001649381">
    <property type="component" value="Unassembled WGS sequence"/>
</dbReference>
<dbReference type="InterPro" id="IPR017850">
    <property type="entry name" value="Alkaline_phosphatase_core_sf"/>
</dbReference>
<evidence type="ECO:0000256" key="8">
    <source>
        <dbReference type="SAM" id="Phobius"/>
    </source>
</evidence>
<dbReference type="PANTHER" id="PTHR47371:SF1">
    <property type="entry name" value="LIPOTEICHOIC ACID SYNTHASE-LIKE YQGS"/>
    <property type="match status" value="1"/>
</dbReference>
<evidence type="ECO:0000256" key="3">
    <source>
        <dbReference type="ARBA" id="ARBA00022475"/>
    </source>
</evidence>
<dbReference type="Pfam" id="PF00884">
    <property type="entry name" value="Sulfatase"/>
    <property type="match status" value="1"/>
</dbReference>
<evidence type="ECO:0000259" key="9">
    <source>
        <dbReference type="Pfam" id="PF00884"/>
    </source>
</evidence>
<dbReference type="InterPro" id="IPR012160">
    <property type="entry name" value="LtaS-like"/>
</dbReference>
<accession>A0ABS9H3B2</accession>
<comment type="similarity">
    <text evidence="2 7">Belongs to the LTA synthase family.</text>
</comment>
<feature type="transmembrane region" description="Helical" evidence="8">
    <location>
        <begin position="40"/>
        <end position="61"/>
    </location>
</feature>
<feature type="transmembrane region" description="Helical" evidence="8">
    <location>
        <begin position="9"/>
        <end position="28"/>
    </location>
</feature>
<gene>
    <name evidence="10" type="ORF">L2716_16735</name>
</gene>
<keyword evidence="5 8" id="KW-1133">Transmembrane helix</keyword>
<protein>
    <submittedName>
        <fullName evidence="10">LTA synthase family protein</fullName>
    </submittedName>
</protein>
<keyword evidence="11" id="KW-1185">Reference proteome</keyword>
<keyword evidence="6 7" id="KW-0472">Membrane</keyword>
<keyword evidence="4 8" id="KW-0812">Transmembrane</keyword>
<dbReference type="EMBL" id="JAKIJS010000003">
    <property type="protein sequence ID" value="MCF6139374.1"/>
    <property type="molecule type" value="Genomic_DNA"/>
</dbReference>
<dbReference type="InterPro" id="IPR050448">
    <property type="entry name" value="OpgB/LTA_synthase_biosynth"/>
</dbReference>
<evidence type="ECO:0000256" key="7">
    <source>
        <dbReference type="PIRNR" id="PIRNR005091"/>
    </source>
</evidence>
<dbReference type="PANTHER" id="PTHR47371">
    <property type="entry name" value="LIPOTEICHOIC ACID SYNTHASE"/>
    <property type="match status" value="1"/>
</dbReference>
<evidence type="ECO:0000256" key="4">
    <source>
        <dbReference type="ARBA" id="ARBA00022692"/>
    </source>
</evidence>